<proteinExistence type="predicted"/>
<evidence type="ECO:0000313" key="1">
    <source>
        <dbReference type="EMBL" id="CEH16932.1"/>
    </source>
</evidence>
<dbReference type="AlphaFoldDB" id="A0A0P1BM23"/>
<keyword evidence="2" id="KW-1185">Reference proteome</keyword>
<dbReference type="Proteomes" id="UP000054845">
    <property type="component" value="Unassembled WGS sequence"/>
</dbReference>
<reference evidence="1 2" key="1">
    <citation type="submission" date="2014-09" db="EMBL/GenBank/DDBJ databases">
        <authorList>
            <person name="Magalhaes I.L.F."/>
            <person name="Oliveira U."/>
            <person name="Santos F.R."/>
            <person name="Vidigal T.H.D.A."/>
            <person name="Brescovit A.D."/>
            <person name="Santos A.J."/>
        </authorList>
    </citation>
    <scope>NUCLEOTIDE SEQUENCE [LARGE SCALE GENOMIC DNA]</scope>
</reference>
<sequence length="68" mass="7697">MTRISIRKVVRGRHCPGGLTQSMYTPFPPTQDRKSRLYPVQITAALIAHHVLAIVTQISERRSQSPSR</sequence>
<name>A0A0P1BM23_9BASI</name>
<protein>
    <submittedName>
        <fullName evidence="1">Uncharacterized protein</fullName>
    </submittedName>
</protein>
<dbReference type="EMBL" id="CCYA01000253">
    <property type="protein sequence ID" value="CEH16932.1"/>
    <property type="molecule type" value="Genomic_DNA"/>
</dbReference>
<accession>A0A0P1BM23</accession>
<evidence type="ECO:0000313" key="2">
    <source>
        <dbReference type="Proteomes" id="UP000054845"/>
    </source>
</evidence>
<organism evidence="1 2">
    <name type="scientific">Ceraceosorus bombacis</name>
    <dbReference type="NCBI Taxonomy" id="401625"/>
    <lineage>
        <taxon>Eukaryota</taxon>
        <taxon>Fungi</taxon>
        <taxon>Dikarya</taxon>
        <taxon>Basidiomycota</taxon>
        <taxon>Ustilaginomycotina</taxon>
        <taxon>Exobasidiomycetes</taxon>
        <taxon>Ceraceosorales</taxon>
        <taxon>Ceraceosoraceae</taxon>
        <taxon>Ceraceosorus</taxon>
    </lineage>
</organism>